<sequence length="96" mass="10597">MKRASPRLRRILGIAALSIVAMTWASVAIVIFLLPFDKTRFAVSWTVAVLMTEALFWVAVVIGGISAVNRFRFWRRRAHPPSGDGSPESGSRAGDR</sequence>
<keyword evidence="4" id="KW-1185">Reference proteome</keyword>
<accession>A0ABS7PVR7</accession>
<keyword evidence="2" id="KW-1133">Transmembrane helix</keyword>
<dbReference type="Proteomes" id="UP000706039">
    <property type="component" value="Unassembled WGS sequence"/>
</dbReference>
<feature type="region of interest" description="Disordered" evidence="1">
    <location>
        <begin position="77"/>
        <end position="96"/>
    </location>
</feature>
<feature type="compositionally biased region" description="Low complexity" evidence="1">
    <location>
        <begin position="80"/>
        <end position="96"/>
    </location>
</feature>
<evidence type="ECO:0000256" key="2">
    <source>
        <dbReference type="SAM" id="Phobius"/>
    </source>
</evidence>
<protein>
    <recommendedName>
        <fullName evidence="5">Transporter suffix domain-containing protein</fullName>
    </recommendedName>
</protein>
<proteinExistence type="predicted"/>
<evidence type="ECO:0000256" key="1">
    <source>
        <dbReference type="SAM" id="MobiDB-lite"/>
    </source>
</evidence>
<comment type="caution">
    <text evidence="3">The sequence shown here is derived from an EMBL/GenBank/DDBJ whole genome shotgun (WGS) entry which is preliminary data.</text>
</comment>
<dbReference type="EMBL" id="JAINVV010000011">
    <property type="protein sequence ID" value="MBY8825303.1"/>
    <property type="molecule type" value="Genomic_DNA"/>
</dbReference>
<evidence type="ECO:0000313" key="4">
    <source>
        <dbReference type="Proteomes" id="UP000706039"/>
    </source>
</evidence>
<evidence type="ECO:0000313" key="3">
    <source>
        <dbReference type="EMBL" id="MBY8825303.1"/>
    </source>
</evidence>
<evidence type="ECO:0008006" key="5">
    <source>
        <dbReference type="Google" id="ProtNLM"/>
    </source>
</evidence>
<keyword evidence="2" id="KW-0812">Transmembrane</keyword>
<name>A0ABS7PVR7_9SPHN</name>
<feature type="transmembrane region" description="Helical" evidence="2">
    <location>
        <begin position="42"/>
        <end position="68"/>
    </location>
</feature>
<reference evidence="3 4" key="1">
    <citation type="submission" date="2021-08" db="EMBL/GenBank/DDBJ databases">
        <authorList>
            <person name="Tuo L."/>
        </authorList>
    </citation>
    <scope>NUCLEOTIDE SEQUENCE [LARGE SCALE GENOMIC DNA]</scope>
    <source>
        <strain evidence="3 4">JCM 31229</strain>
    </source>
</reference>
<dbReference type="RefSeq" id="WP_222992395.1">
    <property type="nucleotide sequence ID" value="NZ_JAINVV010000011.1"/>
</dbReference>
<organism evidence="3 4">
    <name type="scientific">Sphingomonas colocasiae</name>
    <dbReference type="NCBI Taxonomy" id="1848973"/>
    <lineage>
        <taxon>Bacteria</taxon>
        <taxon>Pseudomonadati</taxon>
        <taxon>Pseudomonadota</taxon>
        <taxon>Alphaproteobacteria</taxon>
        <taxon>Sphingomonadales</taxon>
        <taxon>Sphingomonadaceae</taxon>
        <taxon>Sphingomonas</taxon>
    </lineage>
</organism>
<keyword evidence="2" id="KW-0472">Membrane</keyword>
<gene>
    <name evidence="3" type="ORF">K7G82_23570</name>
</gene>
<feature type="transmembrane region" description="Helical" evidence="2">
    <location>
        <begin position="12"/>
        <end position="36"/>
    </location>
</feature>